<gene>
    <name evidence="2" type="ORF">SAMN05192586_10986</name>
</gene>
<dbReference type="Pfam" id="PF01865">
    <property type="entry name" value="PhoU_div"/>
    <property type="match status" value="1"/>
</dbReference>
<comment type="similarity">
    <text evidence="1">Belongs to the UPF0111 family.</text>
</comment>
<protein>
    <recommendedName>
        <fullName evidence="4">DUF47 family protein</fullName>
    </recommendedName>
</protein>
<dbReference type="EMBL" id="FNBX01000009">
    <property type="protein sequence ID" value="SDF63688.1"/>
    <property type="molecule type" value="Genomic_DNA"/>
</dbReference>
<accession>A0A1G7MPC2</accession>
<keyword evidence="3" id="KW-1185">Reference proteome</keyword>
<dbReference type="InterPro" id="IPR038078">
    <property type="entry name" value="PhoU-like_sf"/>
</dbReference>
<dbReference type="Proteomes" id="UP000199355">
    <property type="component" value="Unassembled WGS sequence"/>
</dbReference>
<proteinExistence type="inferred from homology"/>
<dbReference type="InterPro" id="IPR018445">
    <property type="entry name" value="Put_Phosphate_transp_reg"/>
</dbReference>
<evidence type="ECO:0008006" key="4">
    <source>
        <dbReference type="Google" id="ProtNLM"/>
    </source>
</evidence>
<dbReference type="PANTHER" id="PTHR37298">
    <property type="entry name" value="UPF0111 PROTEIN YKAA"/>
    <property type="match status" value="1"/>
</dbReference>
<sequence length="209" mass="24075">MFPALLPKSAPFFAMLEEQNGLLRRMAGMLVEMLEDVSRMDDIHKEIAFQEEAADILHGKIIRALSQTFITPIDREDILRINQEQEECMDCLHSLSTRLHIFEFTRIRFPALQMVRTIGSMIDLTRLMLEGLANRRDCHKTRAFRNLRGECDMLLAVGLAELMDEHQELSPSTLMQVLKWSQAYERTGMLLEQVNALAETIEEAVLKNV</sequence>
<reference evidence="3" key="1">
    <citation type="submission" date="2016-10" db="EMBL/GenBank/DDBJ databases">
        <authorList>
            <person name="Varghese N."/>
            <person name="Submissions S."/>
        </authorList>
    </citation>
    <scope>NUCLEOTIDE SEQUENCE [LARGE SCALE GENOMIC DNA]</scope>
    <source>
        <strain evidence="3">KHC7</strain>
    </source>
</reference>
<dbReference type="RefSeq" id="WP_092153725.1">
    <property type="nucleotide sequence ID" value="NZ_FNBX01000009.1"/>
</dbReference>
<evidence type="ECO:0000313" key="2">
    <source>
        <dbReference type="EMBL" id="SDF63688.1"/>
    </source>
</evidence>
<dbReference type="AlphaFoldDB" id="A0A1G7MPC2"/>
<dbReference type="Gene3D" id="1.20.58.220">
    <property type="entry name" value="Phosphate transport system protein phou homolog 2, domain 2"/>
    <property type="match status" value="1"/>
</dbReference>
<dbReference type="PANTHER" id="PTHR37298:SF1">
    <property type="entry name" value="UPF0111 PROTEIN YKAA"/>
    <property type="match status" value="1"/>
</dbReference>
<dbReference type="OrthoDB" id="9797568at2"/>
<organism evidence="2 3">
    <name type="scientific">Desulfovibrio legallii</name>
    <dbReference type="NCBI Taxonomy" id="571438"/>
    <lineage>
        <taxon>Bacteria</taxon>
        <taxon>Pseudomonadati</taxon>
        <taxon>Thermodesulfobacteriota</taxon>
        <taxon>Desulfovibrionia</taxon>
        <taxon>Desulfovibrionales</taxon>
        <taxon>Desulfovibrionaceae</taxon>
        <taxon>Desulfovibrio</taxon>
    </lineage>
</organism>
<name>A0A1G7MPC2_9BACT</name>
<evidence type="ECO:0000256" key="1">
    <source>
        <dbReference type="ARBA" id="ARBA00008591"/>
    </source>
</evidence>
<dbReference type="STRING" id="571438.SAMN05192586_10986"/>
<evidence type="ECO:0000313" key="3">
    <source>
        <dbReference type="Proteomes" id="UP000199355"/>
    </source>
</evidence>
<dbReference type="InterPro" id="IPR052912">
    <property type="entry name" value="UPF0111_domain"/>
</dbReference>